<keyword evidence="6 9" id="KW-0472">Membrane</keyword>
<keyword evidence="4 9" id="KW-1133">Transmembrane helix</keyword>
<keyword evidence="5 7" id="KW-0175">Coiled coil</keyword>
<comment type="subcellular location">
    <subcellularLocation>
        <location evidence="1">Membrane</location>
    </subcellularLocation>
</comment>
<evidence type="ECO:0000256" key="5">
    <source>
        <dbReference type="ARBA" id="ARBA00023054"/>
    </source>
</evidence>
<dbReference type="EMBL" id="VIIS01001812">
    <property type="protein sequence ID" value="KAF0292438.1"/>
    <property type="molecule type" value="Genomic_DNA"/>
</dbReference>
<feature type="transmembrane region" description="Helical" evidence="9">
    <location>
        <begin position="515"/>
        <end position="536"/>
    </location>
</feature>
<evidence type="ECO:0000256" key="9">
    <source>
        <dbReference type="SAM" id="Phobius"/>
    </source>
</evidence>
<evidence type="ECO:0000256" key="8">
    <source>
        <dbReference type="SAM" id="MobiDB-lite"/>
    </source>
</evidence>
<proteinExistence type="inferred from homology"/>
<feature type="compositionally biased region" description="Low complexity" evidence="8">
    <location>
        <begin position="344"/>
        <end position="360"/>
    </location>
</feature>
<dbReference type="PANTHER" id="PTHR17613">
    <property type="entry name" value="CEREBRAL PROTEIN-11-RELATED"/>
    <property type="match status" value="1"/>
</dbReference>
<gene>
    <name evidence="10" type="primary">TMCC1</name>
    <name evidence="10" type="ORF">FJT64_009557</name>
</gene>
<feature type="compositionally biased region" description="Polar residues" evidence="8">
    <location>
        <begin position="298"/>
        <end position="319"/>
    </location>
</feature>
<dbReference type="GO" id="GO:0012505">
    <property type="term" value="C:endomembrane system"/>
    <property type="evidence" value="ECO:0007669"/>
    <property type="project" value="TreeGrafter"/>
</dbReference>
<feature type="compositionally biased region" description="Gly residues" evidence="8">
    <location>
        <begin position="370"/>
        <end position="383"/>
    </location>
</feature>
<dbReference type="Pfam" id="PF10267">
    <property type="entry name" value="Tmemb_cc2"/>
    <property type="match status" value="1"/>
</dbReference>
<feature type="compositionally biased region" description="Polar residues" evidence="8">
    <location>
        <begin position="326"/>
        <end position="336"/>
    </location>
</feature>
<evidence type="ECO:0000313" key="11">
    <source>
        <dbReference type="Proteomes" id="UP000440578"/>
    </source>
</evidence>
<comment type="caution">
    <text evidence="10">The sequence shown here is derived from an EMBL/GenBank/DDBJ whole genome shotgun (WGS) entry which is preliminary data.</text>
</comment>
<keyword evidence="11" id="KW-1185">Reference proteome</keyword>
<feature type="transmembrane region" description="Helical" evidence="9">
    <location>
        <begin position="548"/>
        <end position="565"/>
    </location>
</feature>
<feature type="region of interest" description="Disordered" evidence="8">
    <location>
        <begin position="1"/>
        <end position="141"/>
    </location>
</feature>
<feature type="region of interest" description="Disordered" evidence="8">
    <location>
        <begin position="298"/>
        <end position="387"/>
    </location>
</feature>
<evidence type="ECO:0000256" key="1">
    <source>
        <dbReference type="ARBA" id="ARBA00004370"/>
    </source>
</evidence>
<feature type="coiled-coil region" evidence="7">
    <location>
        <begin position="199"/>
        <end position="240"/>
    </location>
</feature>
<comment type="similarity">
    <text evidence="2">Belongs to the TEX28 family.</text>
</comment>
<dbReference type="OrthoDB" id="9451547at2759"/>
<feature type="compositionally biased region" description="Low complexity" evidence="8">
    <location>
        <begin position="31"/>
        <end position="82"/>
    </location>
</feature>
<sequence>MVGSSGDVFLDVPRWCPRRASSGTPGMEPLSGSGRPSRSRSTSPAPVSRSTPATPATPSKWGSESTAPSSTGGGVAASSTPSRPRRRRSPRGGGGGAPAAWRHRSDLDAAATLRQRRDSGDEPYSAADDDESTTPLVGAGADVDEVDHLEPAEAARVREAAETVQSKIARCKEAIKQQQRVRDENVNEYLIQTATVQDRAQLQKLKALFEKKNQKAAQQMAHQQRKLEAYTRRAKDLETSGLPYRPPKEMLKDVGQGLRAVVGNMKGGIQGAAESVMSKPREIAHLLKNKFGSADNITALTNDSSEGTPTRSHHGSSTLPPGIPSSVVSGNTSVGQLRSEEGSDISSAASDAGALGGAASPRHQASVSSAGGGGGGGGGGPPDGAGLISELWERKEECDRLREDVDTIKATLQQEITLLSQALQEERFRYDRLEQQMNDFIELHQNEVENLRQHMHDMEEKVQYQSEERVRDIHEMMDKCNTRISRMEHQQVEHQQLVNIEVIGNSQARALVVKLVNIVLTVLQVVLLIVATLANITMPFLRTRVRTLSTVLLIVIIVFVVRQWGDFSDLFHHYVNYVRTVSAGQTGLTGSAPSPGPSQQTSQ</sequence>
<organism evidence="10 11">
    <name type="scientific">Amphibalanus amphitrite</name>
    <name type="common">Striped barnacle</name>
    <name type="synonym">Balanus amphitrite</name>
    <dbReference type="NCBI Taxonomy" id="1232801"/>
    <lineage>
        <taxon>Eukaryota</taxon>
        <taxon>Metazoa</taxon>
        <taxon>Ecdysozoa</taxon>
        <taxon>Arthropoda</taxon>
        <taxon>Crustacea</taxon>
        <taxon>Multicrustacea</taxon>
        <taxon>Cirripedia</taxon>
        <taxon>Thoracica</taxon>
        <taxon>Thoracicalcarea</taxon>
        <taxon>Balanomorpha</taxon>
        <taxon>Balanoidea</taxon>
        <taxon>Balanidae</taxon>
        <taxon>Amphibalaninae</taxon>
        <taxon>Amphibalanus</taxon>
    </lineage>
</organism>
<evidence type="ECO:0000313" key="10">
    <source>
        <dbReference type="EMBL" id="KAF0292438.1"/>
    </source>
</evidence>
<reference evidence="10 11" key="1">
    <citation type="submission" date="2019-07" db="EMBL/GenBank/DDBJ databases">
        <title>Draft genome assembly of a fouling barnacle, Amphibalanus amphitrite (Darwin, 1854): The first reference genome for Thecostraca.</title>
        <authorList>
            <person name="Kim W."/>
        </authorList>
    </citation>
    <scope>NUCLEOTIDE SEQUENCE [LARGE SCALE GENOMIC DNA]</scope>
    <source>
        <strain evidence="10">SNU_AA5</strain>
        <tissue evidence="10">Soma without cirri and trophi</tissue>
    </source>
</reference>
<protein>
    <submittedName>
        <fullName evidence="10">Transmembrane and coiled-coil domains protein 1</fullName>
    </submittedName>
</protein>
<evidence type="ECO:0000256" key="6">
    <source>
        <dbReference type="ARBA" id="ARBA00023136"/>
    </source>
</evidence>
<name>A0A6A4VQM0_AMPAM</name>
<evidence type="ECO:0000256" key="2">
    <source>
        <dbReference type="ARBA" id="ARBA00008108"/>
    </source>
</evidence>
<feature type="coiled-coil region" evidence="7">
    <location>
        <begin position="416"/>
        <end position="468"/>
    </location>
</feature>
<dbReference type="Proteomes" id="UP000440578">
    <property type="component" value="Unassembled WGS sequence"/>
</dbReference>
<evidence type="ECO:0000256" key="3">
    <source>
        <dbReference type="ARBA" id="ARBA00022692"/>
    </source>
</evidence>
<dbReference type="GO" id="GO:0016020">
    <property type="term" value="C:membrane"/>
    <property type="evidence" value="ECO:0007669"/>
    <property type="project" value="UniProtKB-SubCell"/>
</dbReference>
<dbReference type="AlphaFoldDB" id="A0A6A4VQM0"/>
<accession>A0A6A4VQM0</accession>
<dbReference type="InterPro" id="IPR019394">
    <property type="entry name" value="TEX28/TMCC"/>
</dbReference>
<evidence type="ECO:0000256" key="4">
    <source>
        <dbReference type="ARBA" id="ARBA00022989"/>
    </source>
</evidence>
<evidence type="ECO:0000256" key="7">
    <source>
        <dbReference type="SAM" id="Coils"/>
    </source>
</evidence>
<dbReference type="PANTHER" id="PTHR17613:SF14">
    <property type="entry name" value="DEMENTIN, ISOFORM H"/>
    <property type="match status" value="1"/>
</dbReference>
<keyword evidence="3 9" id="KW-0812">Transmembrane</keyword>